<dbReference type="OrthoDB" id="350202at2"/>
<organism evidence="2 3">
    <name type="scientific">Treponema saccharophilum DSM 2985</name>
    <dbReference type="NCBI Taxonomy" id="907348"/>
    <lineage>
        <taxon>Bacteria</taxon>
        <taxon>Pseudomonadati</taxon>
        <taxon>Spirochaetota</taxon>
        <taxon>Spirochaetia</taxon>
        <taxon>Spirochaetales</taxon>
        <taxon>Treponemataceae</taxon>
        <taxon>Treponema</taxon>
    </lineage>
</organism>
<evidence type="ECO:0000313" key="2">
    <source>
        <dbReference type="EMBL" id="EIC00799.1"/>
    </source>
</evidence>
<dbReference type="RefSeq" id="WP_002705899.1">
    <property type="nucleotide sequence ID" value="NZ_AGRW01000053.1"/>
</dbReference>
<name>H7EN71_9SPIR</name>
<dbReference type="Proteomes" id="UP000003571">
    <property type="component" value="Unassembled WGS sequence"/>
</dbReference>
<keyword evidence="3" id="KW-1185">Reference proteome</keyword>
<reference evidence="2 3" key="1">
    <citation type="submission" date="2011-09" db="EMBL/GenBank/DDBJ databases">
        <title>The draft genome of Treponema saccharophilum DSM 2985.</title>
        <authorList>
            <consortium name="US DOE Joint Genome Institute (JGI-PGF)"/>
            <person name="Lucas S."/>
            <person name="Copeland A."/>
            <person name="Lapidus A."/>
            <person name="Glavina del Rio T."/>
            <person name="Dalin E."/>
            <person name="Tice H."/>
            <person name="Bruce D."/>
            <person name="Goodwin L."/>
            <person name="Pitluck S."/>
            <person name="Peters L."/>
            <person name="Kyrpides N."/>
            <person name="Mavromatis K."/>
            <person name="Ivanova N."/>
            <person name="Markowitz V."/>
            <person name="Cheng J.-F."/>
            <person name="Hugenholtz P."/>
            <person name="Woyke T."/>
            <person name="Wu D."/>
            <person name="Gronow S."/>
            <person name="Wellnitz S."/>
            <person name="Brambilla E."/>
            <person name="Klenk H.-P."/>
            <person name="Eisen J.A."/>
        </authorList>
    </citation>
    <scope>NUCLEOTIDE SEQUENCE [LARGE SCALE GENOMIC DNA]</scope>
    <source>
        <strain evidence="2 3">DSM 2985</strain>
    </source>
</reference>
<protein>
    <submittedName>
        <fullName evidence="2">Putative lipoprotein</fullName>
    </submittedName>
</protein>
<dbReference type="Pfam" id="PF08239">
    <property type="entry name" value="SH3_3"/>
    <property type="match status" value="1"/>
</dbReference>
<evidence type="ECO:0000259" key="1">
    <source>
        <dbReference type="PROSITE" id="PS51781"/>
    </source>
</evidence>
<dbReference type="EMBL" id="AGRW01000053">
    <property type="protein sequence ID" value="EIC00799.1"/>
    <property type="molecule type" value="Genomic_DNA"/>
</dbReference>
<feature type="domain" description="SH3b" evidence="1">
    <location>
        <begin position="97"/>
        <end position="173"/>
    </location>
</feature>
<dbReference type="Gene3D" id="2.30.30.40">
    <property type="entry name" value="SH3 Domains"/>
    <property type="match status" value="1"/>
</dbReference>
<accession>H7EN71</accession>
<proteinExistence type="predicted"/>
<dbReference type="PROSITE" id="PS51781">
    <property type="entry name" value="SH3B"/>
    <property type="match status" value="1"/>
</dbReference>
<dbReference type="eggNOG" id="ENOG5033XG8">
    <property type="taxonomic scope" value="Bacteria"/>
</dbReference>
<comment type="caution">
    <text evidence="2">The sequence shown here is derived from an EMBL/GenBank/DDBJ whole genome shotgun (WGS) entry which is preliminary data.</text>
</comment>
<sequence length="438" mass="48649">MDFRKIKGTIILAAACAVFPSCTKTIGYSVVLWGDESNGLEDGDIVKVIVKSNITHSYIIELPEGQGNKEIPIWQVSEPEGKKSALRMAAAYADFANKYAEVKLDGLPIRAEPVNTAKQVYRLRAKEIIRVLYKGKGAAVSNGKGTIDGEWYRVLTADGTQGWCFSHNLDIYDSETGGRREKAASEKKGETDKLLQILRGKKWVPAEYEDLIKAKRIDLDRFDEQYGFTFDEQTGKLSILTADGQNEQTFTKIRKITGKQYRFEGASVTATINGDDDITVQYMENGKPKNVKFSTTKEDIPALIKNERSRRIREIQKIAGFGPTFSSSNYGTLTITPANGSFSFTWQNTKLLSDSKIIESGARGSGTVSVKYYLSKQLQSSYDGILTFRFDGSASENNFIYKMTEKGIRLEDAGGASIKNNVVNSRGQSPAVIFLEKR</sequence>
<keyword evidence="2" id="KW-0449">Lipoprotein</keyword>
<dbReference type="AlphaFoldDB" id="H7EN71"/>
<dbReference type="STRING" id="907348.TresaDRAFT_0624"/>
<evidence type="ECO:0000313" key="3">
    <source>
        <dbReference type="Proteomes" id="UP000003571"/>
    </source>
</evidence>
<gene>
    <name evidence="2" type="ORF">TresaDRAFT_0624</name>
</gene>
<dbReference type="InterPro" id="IPR003646">
    <property type="entry name" value="SH3-like_bac-type"/>
</dbReference>
<dbReference type="PATRIC" id="fig|907348.3.peg.2388"/>